<evidence type="ECO:0000256" key="7">
    <source>
        <dbReference type="SAM" id="MobiDB-lite"/>
    </source>
</evidence>
<evidence type="ECO:0000256" key="3">
    <source>
        <dbReference type="ARBA" id="ARBA00023242"/>
    </source>
</evidence>
<dbReference type="Pfam" id="PF00160">
    <property type="entry name" value="Pro_isomerase"/>
    <property type="match status" value="1"/>
</dbReference>
<dbReference type="PANTHER" id="PTHR45625:SF6">
    <property type="entry name" value="SPLICEOSOME-ASSOCIATED PROTEIN CWC27 HOMOLOG"/>
    <property type="match status" value="1"/>
</dbReference>
<evidence type="ECO:0000313" key="10">
    <source>
        <dbReference type="Proteomes" id="UP000075881"/>
    </source>
</evidence>
<keyword evidence="3" id="KW-0539">Nucleus</keyword>
<dbReference type="GO" id="GO:0003755">
    <property type="term" value="F:peptidyl-prolyl cis-trans isomerase activity"/>
    <property type="evidence" value="ECO:0007669"/>
    <property type="project" value="InterPro"/>
</dbReference>
<feature type="compositionally biased region" description="Basic and acidic residues" evidence="7">
    <location>
        <begin position="465"/>
        <end position="494"/>
    </location>
</feature>
<feature type="compositionally biased region" description="Basic and acidic residues" evidence="7">
    <location>
        <begin position="355"/>
        <end position="419"/>
    </location>
</feature>
<dbReference type="InterPro" id="IPR044666">
    <property type="entry name" value="Cyclophilin_A-like"/>
</dbReference>
<dbReference type="Gene3D" id="2.40.100.10">
    <property type="entry name" value="Cyclophilin-like"/>
    <property type="match status" value="1"/>
</dbReference>
<feature type="domain" description="PPIase cyclophilin-type" evidence="8">
    <location>
        <begin position="41"/>
        <end position="188"/>
    </location>
</feature>
<comment type="similarity">
    <text evidence="2">Belongs to the cyclophilin-type PPIase family.</text>
</comment>
<evidence type="ECO:0000256" key="1">
    <source>
        <dbReference type="ARBA" id="ARBA00004123"/>
    </source>
</evidence>
<dbReference type="CDD" id="cd22288">
    <property type="entry name" value="CWC27_CTD"/>
    <property type="match status" value="1"/>
</dbReference>
<dbReference type="SUPFAM" id="SSF50891">
    <property type="entry name" value="Cyclophilin-like"/>
    <property type="match status" value="1"/>
</dbReference>
<sequence length="523" mass="60226">MSNIYIQEPPTTGKARLPTRLKNQFILIYWCFGHLQVLIKTSVGDIDIELWSKECPLACRNFIQLCLEGYFNGTIFHRVVKGFIVQGGDPNGDGTGGESVYGHPFKDEFHSRLRYVRRGLVGMANSGRNDNASQFFFTLGPTPELQNQNTLFGKVAGDTIYNMLKLEEGEVYENERPHFTHRIIRTEVLNNPFDDIVPRRTCDTDGSKLKQANEDSIRKKKEKGVKNFGLLSFGDEAEEEEFETQVYVQKNASGRGKSSHDVLDDPKLSKQTSVNVEEELKKQQRDYTNSEETFSSEGDDHETEQQRSSTKVSRQTDGAKSVREKLKRNPDEKLITTPSSDASGIDSDSDYGLGTERKKAKQEEAEKIRHEINKLKREYHTDKRSKDKDKESEQKKSPKTSSRKEVMDQVLKVQEEYTQKTKQVPKKGSSRENFTMELLQKFKSKLHSAHEREVPPTNEDDEESDIRGDNWLSHRLEFEKKDPILAKDAATKDDDWYDVYDPRNPLNKRKRGETIDRTKKPRK</sequence>
<name>A0A182JTW0_9DIPT</name>
<comment type="subcellular location">
    <subcellularLocation>
        <location evidence="1">Nucleus</location>
    </subcellularLocation>
</comment>
<keyword evidence="10" id="KW-1185">Reference proteome</keyword>
<dbReference type="GO" id="GO:0071013">
    <property type="term" value="C:catalytic step 2 spliceosome"/>
    <property type="evidence" value="ECO:0007669"/>
    <property type="project" value="TreeGrafter"/>
</dbReference>
<evidence type="ECO:0000313" key="9">
    <source>
        <dbReference type="EnsemblMetazoa" id="ACHR001942-PA"/>
    </source>
</evidence>
<comment type="subunit">
    <text evidence="6">Part of the activated spliceosome B/catalytic step 1 spliceosome, one of the forms of the spliceosome which has a well-formed active site but still cannot catalyze the branching reaction and is composed at least of 52 proteins, the U2, U5 and U6 snRNAs and the pre-mRNA. Recruited during early steps of activated spliceosome B maturation, it is probably one of the first proteins released from this complex as he matures to the spliceosome C complex. Component of the minor spliceosome, which splices U12-type introns.</text>
</comment>
<dbReference type="PROSITE" id="PS00170">
    <property type="entry name" value="CSA_PPIASE_1"/>
    <property type="match status" value="1"/>
</dbReference>
<dbReference type="FunFam" id="2.40.100.10:FF:000007">
    <property type="entry name" value="Peptidyl-prolyl cis-trans isomerase CWC27 homolog"/>
    <property type="match status" value="1"/>
</dbReference>
<dbReference type="InterPro" id="IPR029000">
    <property type="entry name" value="Cyclophilin-like_dom_sf"/>
</dbReference>
<feature type="compositionally biased region" description="Basic and acidic residues" evidence="7">
    <location>
        <begin position="258"/>
        <end position="268"/>
    </location>
</feature>
<feature type="compositionally biased region" description="Polar residues" evidence="7">
    <location>
        <begin position="286"/>
        <end position="296"/>
    </location>
</feature>
<dbReference type="PROSITE" id="PS50072">
    <property type="entry name" value="CSA_PPIASE_2"/>
    <property type="match status" value="1"/>
</dbReference>
<dbReference type="VEuPathDB" id="VectorBase:ACHR001942"/>
<organism evidence="9 10">
    <name type="scientific">Anopheles christyi</name>
    <dbReference type="NCBI Taxonomy" id="43041"/>
    <lineage>
        <taxon>Eukaryota</taxon>
        <taxon>Metazoa</taxon>
        <taxon>Ecdysozoa</taxon>
        <taxon>Arthropoda</taxon>
        <taxon>Hexapoda</taxon>
        <taxon>Insecta</taxon>
        <taxon>Pterygota</taxon>
        <taxon>Neoptera</taxon>
        <taxon>Endopterygota</taxon>
        <taxon>Diptera</taxon>
        <taxon>Nematocera</taxon>
        <taxon>Culicoidea</taxon>
        <taxon>Culicidae</taxon>
        <taxon>Anophelinae</taxon>
        <taxon>Anopheles</taxon>
    </lineage>
</organism>
<evidence type="ECO:0000256" key="2">
    <source>
        <dbReference type="ARBA" id="ARBA00007365"/>
    </source>
</evidence>
<dbReference type="InterPro" id="IPR002130">
    <property type="entry name" value="Cyclophilin-type_PPIase_dom"/>
</dbReference>
<evidence type="ECO:0000256" key="5">
    <source>
        <dbReference type="ARBA" id="ARBA00042090"/>
    </source>
</evidence>
<evidence type="ECO:0000259" key="8">
    <source>
        <dbReference type="PROSITE" id="PS50072"/>
    </source>
</evidence>
<reference evidence="10" key="1">
    <citation type="submission" date="2013-03" db="EMBL/GenBank/DDBJ databases">
        <title>The Genome Sequence of Anopheles christyi ACHKN1017.</title>
        <authorList>
            <consortium name="The Broad Institute Genomics Platform"/>
            <person name="Neafsey D.E."/>
            <person name="Besansky N."/>
            <person name="Walker B."/>
            <person name="Young S.K."/>
            <person name="Zeng Q."/>
            <person name="Gargeya S."/>
            <person name="Fitzgerald M."/>
            <person name="Haas B."/>
            <person name="Abouelleil A."/>
            <person name="Allen A.W."/>
            <person name="Alvarado L."/>
            <person name="Arachchi H.M."/>
            <person name="Berlin A.M."/>
            <person name="Chapman S.B."/>
            <person name="Gainer-Dewar J."/>
            <person name="Goldberg J."/>
            <person name="Griggs A."/>
            <person name="Gujja S."/>
            <person name="Hansen M."/>
            <person name="Howarth C."/>
            <person name="Imamovic A."/>
            <person name="Ireland A."/>
            <person name="Larimer J."/>
            <person name="McCowan C."/>
            <person name="Murphy C."/>
            <person name="Pearson M."/>
            <person name="Poon T.W."/>
            <person name="Priest M."/>
            <person name="Roberts A."/>
            <person name="Saif S."/>
            <person name="Shea T."/>
            <person name="Sisk P."/>
            <person name="Sykes S."/>
            <person name="Wortman J."/>
            <person name="Nusbaum C."/>
            <person name="Birren B."/>
        </authorList>
    </citation>
    <scope>NUCLEOTIDE SEQUENCE [LARGE SCALE GENOMIC DNA]</scope>
    <source>
        <strain evidence="10">ACHKN1017</strain>
    </source>
</reference>
<dbReference type="PRINTS" id="PR00153">
    <property type="entry name" value="CSAPPISMRASE"/>
</dbReference>
<proteinExistence type="inferred from homology"/>
<dbReference type="InterPro" id="IPR020892">
    <property type="entry name" value="Cyclophilin-type_PPIase_CS"/>
</dbReference>
<dbReference type="GO" id="GO:0006457">
    <property type="term" value="P:protein folding"/>
    <property type="evidence" value="ECO:0007669"/>
    <property type="project" value="InterPro"/>
</dbReference>
<dbReference type="CDD" id="cd01925">
    <property type="entry name" value="cyclophilin_CeCYP16-like"/>
    <property type="match status" value="1"/>
</dbReference>
<accession>A0A182JTW0</accession>
<evidence type="ECO:0000256" key="4">
    <source>
        <dbReference type="ARBA" id="ARBA00040027"/>
    </source>
</evidence>
<protein>
    <recommendedName>
        <fullName evidence="4">Spliceosome-associated protein CWC27 homolog</fullName>
    </recommendedName>
    <alternativeName>
        <fullName evidence="5">Probable inactive peptidyl-prolyl cis-trans isomerase CWC27 homolog</fullName>
    </alternativeName>
</protein>
<dbReference type="AlphaFoldDB" id="A0A182JTW0"/>
<evidence type="ECO:0000256" key="6">
    <source>
        <dbReference type="ARBA" id="ARBA00046368"/>
    </source>
</evidence>
<feature type="region of interest" description="Disordered" evidence="7">
    <location>
        <begin position="251"/>
        <end position="523"/>
    </location>
</feature>
<feature type="compositionally biased region" description="Basic and acidic residues" evidence="7">
    <location>
        <begin position="320"/>
        <end position="334"/>
    </location>
</feature>
<dbReference type="PANTHER" id="PTHR45625">
    <property type="entry name" value="PEPTIDYL-PROLYL CIS-TRANS ISOMERASE-RELATED"/>
    <property type="match status" value="1"/>
</dbReference>
<feature type="compositionally biased region" description="Polar residues" evidence="7">
    <location>
        <begin position="306"/>
        <end position="318"/>
    </location>
</feature>
<feature type="compositionally biased region" description="Basic and acidic residues" evidence="7">
    <location>
        <begin position="512"/>
        <end position="523"/>
    </location>
</feature>
<dbReference type="STRING" id="43041.A0A182JTW0"/>
<dbReference type="EnsemblMetazoa" id="ACHR001942-RA">
    <property type="protein sequence ID" value="ACHR001942-PA"/>
    <property type="gene ID" value="ACHR001942"/>
</dbReference>
<reference evidence="9" key="2">
    <citation type="submission" date="2020-05" db="UniProtKB">
        <authorList>
            <consortium name="EnsemblMetazoa"/>
        </authorList>
    </citation>
    <scope>IDENTIFICATION</scope>
    <source>
        <strain evidence="9">ACHKN1017</strain>
    </source>
</reference>
<dbReference type="Proteomes" id="UP000075881">
    <property type="component" value="Unassembled WGS sequence"/>
</dbReference>